<dbReference type="FunFam" id="3.30.1490.20:FF:000020">
    <property type="entry name" value="Protein lysine acetyltransferase"/>
    <property type="match status" value="1"/>
</dbReference>
<evidence type="ECO:0000313" key="6">
    <source>
        <dbReference type="EMBL" id="MDF9409333.1"/>
    </source>
</evidence>
<dbReference type="PANTHER" id="PTHR43334">
    <property type="entry name" value="ACETATE--COA LIGASE [ADP-FORMING]"/>
    <property type="match status" value="1"/>
</dbReference>
<protein>
    <submittedName>
        <fullName evidence="6">Acetate--CoA ligase family protein</fullName>
    </submittedName>
</protein>
<dbReference type="GO" id="GO:0043758">
    <property type="term" value="F:acetate-CoA ligase (ADP-forming) activity"/>
    <property type="evidence" value="ECO:0007669"/>
    <property type="project" value="InterPro"/>
</dbReference>
<keyword evidence="1 6" id="KW-0436">Ligase</keyword>
<evidence type="ECO:0000256" key="1">
    <source>
        <dbReference type="ARBA" id="ARBA00022598"/>
    </source>
</evidence>
<sequence>MDNSQLRGSKAMNYLFYPRSIAIIGASANPAKPGGMPIVSLINNGYTGSIYPVNPKHVKIAGLPCYPSLSDIPDEVDLAVIAVSAQLTQKALHECAAKKVKAAIVFTSGFAEVGGSGIKFQEDMAILARESDIALCGPNCMGIFNAQNAMTAGFVISELPEKVIVPNFFGFISQSGGFGAIMHAIASDRGIGFTYFISSGNETDLQFADYLAYMVEDAATKVIGGYLEGIKDGRKLFQAAEMALQAKKPVILIKTGRHPAAARAASSHTGALAGSDRVYSSFFKQKGIIRAESVEEFITILSLLAGNSLPRGNKVGIIVGSGGNGVLLADKCVEAGLEVGLLSTHTQASLSKLLPSFGTTANPIDMTSRILTDPTLLRETTNLVIKDPGVDMLIILHWASRKGWSQPTREIVDLLAHSGKPVLVLVWGSDEAAIEDLRFFREHQVPAVREIDYAARSLAALAKYSAKVDSYFNRSQISHSPMPDREKTAVLLKSYKPGDKLSESQSKEILRSCGILTTRESLATNEEEAVKIAAGLGCHVALKIDSPDIPHKTEAGGVKLNIETPEKIKEAYREIIHSVKKHNPDALIRGILVQEMLTGGIEVIAGISRDPVFGPTVMFGLGGIFVEALEDVSLRIAPLNMEDTREMIGEIKGFKVLSGLRGKPPADQEAIVDVLLKLSQISVDFPQINELDINPLFVFPKGQGVRAADVLITI</sequence>
<keyword evidence="7" id="KW-1185">Reference proteome</keyword>
<keyword evidence="2" id="KW-0547">Nucleotide-binding</keyword>
<dbReference type="Pfam" id="PF13607">
    <property type="entry name" value="Succ_CoA_lig"/>
    <property type="match status" value="1"/>
</dbReference>
<dbReference type="InterPro" id="IPR051538">
    <property type="entry name" value="Acyl-CoA_Synth/Transferase"/>
</dbReference>
<dbReference type="InterPro" id="IPR032875">
    <property type="entry name" value="Succ_CoA_lig_flav_dom"/>
</dbReference>
<dbReference type="Pfam" id="PF13380">
    <property type="entry name" value="CoA_binding_2"/>
    <property type="match status" value="1"/>
</dbReference>
<accession>A0A9X4H550</accession>
<organism evidence="6 7">
    <name type="scientific">Pelotomaculum isophthalicicum JI</name>
    <dbReference type="NCBI Taxonomy" id="947010"/>
    <lineage>
        <taxon>Bacteria</taxon>
        <taxon>Bacillati</taxon>
        <taxon>Bacillota</taxon>
        <taxon>Clostridia</taxon>
        <taxon>Eubacteriales</taxon>
        <taxon>Desulfotomaculaceae</taxon>
        <taxon>Pelotomaculum</taxon>
    </lineage>
</organism>
<proteinExistence type="inferred from homology"/>
<dbReference type="PANTHER" id="PTHR43334:SF1">
    <property type="entry name" value="3-HYDROXYPROPIONATE--COA LIGASE [ADP-FORMING]"/>
    <property type="match status" value="1"/>
</dbReference>
<dbReference type="SUPFAM" id="SSF56059">
    <property type="entry name" value="Glutathione synthetase ATP-binding domain-like"/>
    <property type="match status" value="1"/>
</dbReference>
<evidence type="ECO:0000313" key="7">
    <source>
        <dbReference type="Proteomes" id="UP001154312"/>
    </source>
</evidence>
<dbReference type="SMART" id="SM00881">
    <property type="entry name" value="CoA_binding"/>
    <property type="match status" value="1"/>
</dbReference>
<dbReference type="AlphaFoldDB" id="A0A9X4H550"/>
<feature type="domain" description="CoA-binding" evidence="5">
    <location>
        <begin position="15"/>
        <end position="110"/>
    </location>
</feature>
<reference evidence="6" key="1">
    <citation type="submission" date="2022-02" db="EMBL/GenBank/DDBJ databases">
        <authorList>
            <person name="Leng L."/>
        </authorList>
    </citation>
    <scope>NUCLEOTIDE SEQUENCE</scope>
    <source>
        <strain evidence="6">JI</strain>
    </source>
</reference>
<dbReference type="Proteomes" id="UP001154312">
    <property type="component" value="Unassembled WGS sequence"/>
</dbReference>
<dbReference type="Gene3D" id="3.30.470.20">
    <property type="entry name" value="ATP-grasp fold, B domain"/>
    <property type="match status" value="1"/>
</dbReference>
<dbReference type="InterPro" id="IPR043938">
    <property type="entry name" value="Ligase_CoA_dom"/>
</dbReference>
<dbReference type="Gene3D" id="3.40.50.720">
    <property type="entry name" value="NAD(P)-binding Rossmann-like Domain"/>
    <property type="match status" value="1"/>
</dbReference>
<dbReference type="Gene3D" id="3.30.1490.20">
    <property type="entry name" value="ATP-grasp fold, A domain"/>
    <property type="match status" value="1"/>
</dbReference>
<dbReference type="InterPro" id="IPR013815">
    <property type="entry name" value="ATP_grasp_subdomain_1"/>
</dbReference>
<dbReference type="GO" id="GO:0005524">
    <property type="term" value="F:ATP binding"/>
    <property type="evidence" value="ECO:0007669"/>
    <property type="project" value="UniProtKB-KW"/>
</dbReference>
<evidence type="ECO:0000256" key="4">
    <source>
        <dbReference type="ARBA" id="ARBA00060888"/>
    </source>
</evidence>
<evidence type="ECO:0000256" key="2">
    <source>
        <dbReference type="ARBA" id="ARBA00022741"/>
    </source>
</evidence>
<dbReference type="RefSeq" id="WP_277444791.1">
    <property type="nucleotide sequence ID" value="NZ_JAKOAV010000028.1"/>
</dbReference>
<dbReference type="Pfam" id="PF19045">
    <property type="entry name" value="Ligase_CoA_2"/>
    <property type="match status" value="1"/>
</dbReference>
<dbReference type="SUPFAM" id="SSF52210">
    <property type="entry name" value="Succinyl-CoA synthetase domains"/>
    <property type="match status" value="2"/>
</dbReference>
<dbReference type="InterPro" id="IPR003781">
    <property type="entry name" value="CoA-bd"/>
</dbReference>
<dbReference type="Gene3D" id="3.40.50.261">
    <property type="entry name" value="Succinyl-CoA synthetase domains"/>
    <property type="match status" value="2"/>
</dbReference>
<dbReference type="InterPro" id="IPR016102">
    <property type="entry name" value="Succinyl-CoA_synth-like"/>
</dbReference>
<evidence type="ECO:0000256" key="3">
    <source>
        <dbReference type="ARBA" id="ARBA00022840"/>
    </source>
</evidence>
<evidence type="ECO:0000259" key="5">
    <source>
        <dbReference type="SMART" id="SM00881"/>
    </source>
</evidence>
<comment type="caution">
    <text evidence="6">The sequence shown here is derived from an EMBL/GenBank/DDBJ whole genome shotgun (WGS) entry which is preliminary data.</text>
</comment>
<dbReference type="Pfam" id="PF13549">
    <property type="entry name" value="ATP-grasp_5"/>
    <property type="match status" value="1"/>
</dbReference>
<keyword evidence="3" id="KW-0067">ATP-binding</keyword>
<dbReference type="InterPro" id="IPR036291">
    <property type="entry name" value="NAD(P)-bd_dom_sf"/>
</dbReference>
<gene>
    <name evidence="6" type="ORF">L7E55_13370</name>
</gene>
<dbReference type="EMBL" id="JAKOAV010000028">
    <property type="protein sequence ID" value="MDF9409333.1"/>
    <property type="molecule type" value="Genomic_DNA"/>
</dbReference>
<name>A0A9X4H550_9FIRM</name>
<dbReference type="SUPFAM" id="SSF51735">
    <property type="entry name" value="NAD(P)-binding Rossmann-fold domains"/>
    <property type="match status" value="1"/>
</dbReference>
<comment type="similarity">
    <text evidence="4">In the N-terminal section; belongs to the acetate CoA ligase alpha subunit family.</text>
</comment>